<feature type="transmembrane region" description="Helical" evidence="8">
    <location>
        <begin position="113"/>
        <end position="133"/>
    </location>
</feature>
<dbReference type="GO" id="GO:0005886">
    <property type="term" value="C:plasma membrane"/>
    <property type="evidence" value="ECO:0007669"/>
    <property type="project" value="UniProtKB-SubCell"/>
</dbReference>
<feature type="transmembrane region" description="Helical" evidence="8">
    <location>
        <begin position="139"/>
        <end position="161"/>
    </location>
</feature>
<dbReference type="FunFam" id="1.10.3470.10:FF:000001">
    <property type="entry name" value="Vitamin B12 ABC transporter permease BtuC"/>
    <property type="match status" value="1"/>
</dbReference>
<keyword evidence="5 8" id="KW-0812">Transmembrane</keyword>
<gene>
    <name evidence="9" type="primary">btuC</name>
    <name evidence="9" type="ordered locus">Tph_c15810</name>
</gene>
<comment type="subcellular location">
    <subcellularLocation>
        <location evidence="1">Cell membrane</location>
        <topology evidence="1">Multi-pass membrane protein</topology>
    </subcellularLocation>
</comment>
<keyword evidence="3" id="KW-0813">Transport</keyword>
<evidence type="ECO:0000313" key="10">
    <source>
        <dbReference type="Proteomes" id="UP000000467"/>
    </source>
</evidence>
<dbReference type="AlphaFoldDB" id="K4LFL9"/>
<dbReference type="InterPro" id="IPR000522">
    <property type="entry name" value="ABC_transptr_permease_BtuC"/>
</dbReference>
<evidence type="ECO:0000256" key="1">
    <source>
        <dbReference type="ARBA" id="ARBA00004651"/>
    </source>
</evidence>
<accession>K4LFL9</accession>
<dbReference type="GO" id="GO:0022857">
    <property type="term" value="F:transmembrane transporter activity"/>
    <property type="evidence" value="ECO:0007669"/>
    <property type="project" value="InterPro"/>
</dbReference>
<dbReference type="PANTHER" id="PTHR30472:SF25">
    <property type="entry name" value="ABC TRANSPORTER PERMEASE PROTEIN MJ0876-RELATED"/>
    <property type="match status" value="1"/>
</dbReference>
<feature type="transmembrane region" description="Helical" evidence="8">
    <location>
        <begin position="264"/>
        <end position="290"/>
    </location>
</feature>
<feature type="transmembrane region" description="Helical" evidence="8">
    <location>
        <begin position="302"/>
        <end position="320"/>
    </location>
</feature>
<evidence type="ECO:0000313" key="9">
    <source>
        <dbReference type="EMBL" id="AFV11786.1"/>
    </source>
</evidence>
<reference evidence="9 10" key="1">
    <citation type="journal article" date="2012" name="BMC Genomics">
        <title>Genome-guided analysis of physiological and morphological traits of the fermentative acetate oxidizer Thermacetogenium phaeum.</title>
        <authorList>
            <person name="Oehler D."/>
            <person name="Poehlein A."/>
            <person name="Leimbach A."/>
            <person name="Muller N."/>
            <person name="Daniel R."/>
            <person name="Gottschalk G."/>
            <person name="Schink B."/>
        </authorList>
    </citation>
    <scope>NUCLEOTIDE SEQUENCE [LARGE SCALE GENOMIC DNA]</scope>
    <source>
        <strain evidence="10">ATCC BAA-254 / DSM 26808 / PB</strain>
    </source>
</reference>
<keyword evidence="4" id="KW-1003">Cell membrane</keyword>
<evidence type="ECO:0000256" key="5">
    <source>
        <dbReference type="ARBA" id="ARBA00022692"/>
    </source>
</evidence>
<feature type="transmembrane region" description="Helical" evidence="8">
    <location>
        <begin position="327"/>
        <end position="351"/>
    </location>
</feature>
<keyword evidence="10" id="KW-1185">Reference proteome</keyword>
<dbReference type="InterPro" id="IPR037294">
    <property type="entry name" value="ABC_BtuC-like"/>
</dbReference>
<evidence type="ECO:0000256" key="7">
    <source>
        <dbReference type="ARBA" id="ARBA00023136"/>
    </source>
</evidence>
<feature type="transmembrane region" description="Helical" evidence="8">
    <location>
        <begin position="219"/>
        <end position="237"/>
    </location>
</feature>
<evidence type="ECO:0000256" key="6">
    <source>
        <dbReference type="ARBA" id="ARBA00022989"/>
    </source>
</evidence>
<dbReference type="Proteomes" id="UP000000467">
    <property type="component" value="Chromosome"/>
</dbReference>
<dbReference type="Pfam" id="PF01032">
    <property type="entry name" value="FecCD"/>
    <property type="match status" value="1"/>
</dbReference>
<dbReference type="KEGG" id="tpz:Tph_c15810"/>
<dbReference type="Gene3D" id="1.10.3470.10">
    <property type="entry name" value="ABC transporter involved in vitamin B12 uptake, BtuC"/>
    <property type="match status" value="1"/>
</dbReference>
<dbReference type="EMBL" id="CP003732">
    <property type="protein sequence ID" value="AFV11786.1"/>
    <property type="molecule type" value="Genomic_DNA"/>
</dbReference>
<dbReference type="HOGENOM" id="CLU_013016_0_3_9"/>
<organism evidence="9 10">
    <name type="scientific">Thermacetogenium phaeum (strain ATCC BAA-254 / DSM 26808 / PB)</name>
    <dbReference type="NCBI Taxonomy" id="1089553"/>
    <lineage>
        <taxon>Bacteria</taxon>
        <taxon>Bacillati</taxon>
        <taxon>Bacillota</taxon>
        <taxon>Clostridia</taxon>
        <taxon>Thermoanaerobacterales</taxon>
        <taxon>Thermoanaerobacteraceae</taxon>
        <taxon>Thermacetogenium</taxon>
    </lineage>
</organism>
<evidence type="ECO:0000256" key="4">
    <source>
        <dbReference type="ARBA" id="ARBA00022475"/>
    </source>
</evidence>
<feature type="transmembrane region" description="Helical" evidence="8">
    <location>
        <begin position="85"/>
        <end position="106"/>
    </location>
</feature>
<dbReference type="PANTHER" id="PTHR30472">
    <property type="entry name" value="FERRIC ENTEROBACTIN TRANSPORT SYSTEM PERMEASE PROTEIN"/>
    <property type="match status" value="1"/>
</dbReference>
<evidence type="ECO:0000256" key="8">
    <source>
        <dbReference type="SAM" id="Phobius"/>
    </source>
</evidence>
<keyword evidence="7 8" id="KW-0472">Membrane</keyword>
<proteinExistence type="inferred from homology"/>
<evidence type="ECO:0000256" key="3">
    <source>
        <dbReference type="ARBA" id="ARBA00022448"/>
    </source>
</evidence>
<protein>
    <submittedName>
        <fullName evidence="9">Vitamin B12 ABC transport system permease protein BtuC</fullName>
    </submittedName>
</protein>
<keyword evidence="6 8" id="KW-1133">Transmembrane helix</keyword>
<evidence type="ECO:0000256" key="2">
    <source>
        <dbReference type="ARBA" id="ARBA00007935"/>
    </source>
</evidence>
<comment type="similarity">
    <text evidence="2">Belongs to the binding-protein-dependent transport system permease family. FecCD subfamily.</text>
</comment>
<dbReference type="CDD" id="cd06550">
    <property type="entry name" value="TM_ABC_iron-siderophores_like"/>
    <property type="match status" value="1"/>
</dbReference>
<dbReference type="GO" id="GO:0033214">
    <property type="term" value="P:siderophore-iron import into cell"/>
    <property type="evidence" value="ECO:0007669"/>
    <property type="project" value="TreeGrafter"/>
</dbReference>
<dbReference type="STRING" id="1089553.Tph_c15810"/>
<sequence>MSEKLKVMNMASCAWRHRKIYAMLTLLLLLFISVICSVAIGSASISFVDTGRVLLTHIPGLSSLIKVKTDTALDVIVLQLRLPRVILAVFIGAALAVAGAVLQGLLRNPLAEPYTLGVSSGAAVGAALVFVILRGEGTVFGAASLPFSAFIGALLTVMIVYKLALMNGYLAVETLILAGVVMNSFMSAVLSYLLTMAGENLHQVVYWLMGSLALRSSEYFIYTLPFLAVGILLVCFFGRDLNILTFGDETAGQLGISVERTKRFLLTLATLLTGIAVSLGGTIGFVGLIVPHLVRLVVGPDHRILLPFAALGGALFLIWADTVARTIVAPVELPVGVVTAFLGAPFFAYLLRSRKSGGSCFGA</sequence>
<dbReference type="eggNOG" id="COG0609">
    <property type="taxonomic scope" value="Bacteria"/>
</dbReference>
<name>K4LFL9_THEPS</name>
<feature type="transmembrane region" description="Helical" evidence="8">
    <location>
        <begin position="168"/>
        <end position="194"/>
    </location>
</feature>
<dbReference type="SUPFAM" id="SSF81345">
    <property type="entry name" value="ABC transporter involved in vitamin B12 uptake, BtuC"/>
    <property type="match status" value="1"/>
</dbReference>